<dbReference type="OrthoDB" id="595476at2"/>
<accession>A0A2U0I8C3</accession>
<name>A0A2U0I8C3_9FLAO</name>
<dbReference type="Proteomes" id="UP000245962">
    <property type="component" value="Unassembled WGS sequence"/>
</dbReference>
<gene>
    <name evidence="1" type="ORF">DDV96_02250</name>
</gene>
<evidence type="ECO:0000313" key="2">
    <source>
        <dbReference type="Proteomes" id="UP000245962"/>
    </source>
</evidence>
<dbReference type="EMBL" id="QEHR01000001">
    <property type="protein sequence ID" value="PVW17346.1"/>
    <property type="molecule type" value="Genomic_DNA"/>
</dbReference>
<dbReference type="AlphaFoldDB" id="A0A2U0I8C3"/>
<reference evidence="1 2" key="1">
    <citation type="submission" date="2018-04" db="EMBL/GenBank/DDBJ databases">
        <title>Marixanthomonas spongiae HN-E44 sp. nov., isolated from a marine sponge.</title>
        <authorList>
            <person name="Luo L."/>
            <person name="Zhuang L."/>
        </authorList>
    </citation>
    <scope>NUCLEOTIDE SEQUENCE [LARGE SCALE GENOMIC DNA]</scope>
    <source>
        <strain evidence="1 2">HN-E44</strain>
    </source>
</reference>
<dbReference type="RefSeq" id="WP_116693095.1">
    <property type="nucleotide sequence ID" value="NZ_QEHR01000001.1"/>
</dbReference>
<organism evidence="1 2">
    <name type="scientific">Marixanthomonas spongiae</name>
    <dbReference type="NCBI Taxonomy" id="2174845"/>
    <lineage>
        <taxon>Bacteria</taxon>
        <taxon>Pseudomonadati</taxon>
        <taxon>Bacteroidota</taxon>
        <taxon>Flavobacteriia</taxon>
        <taxon>Flavobacteriales</taxon>
        <taxon>Flavobacteriaceae</taxon>
        <taxon>Marixanthomonas</taxon>
    </lineage>
</organism>
<evidence type="ECO:0008006" key="3">
    <source>
        <dbReference type="Google" id="ProtNLM"/>
    </source>
</evidence>
<sequence length="89" mass="10882">MAFLVILSIDAERELKKAECFYDAMDKKMEFFFDFDEHIQFLEQNPYLFQIRYRNVRIVHFKIFPYSLHYNVIGNKVTILNILGQYQDF</sequence>
<keyword evidence="2" id="KW-1185">Reference proteome</keyword>
<dbReference type="InterPro" id="IPR035093">
    <property type="entry name" value="RelE/ParE_toxin_dom_sf"/>
</dbReference>
<proteinExistence type="predicted"/>
<protein>
    <recommendedName>
        <fullName evidence="3">Type II toxin-antitoxin system RelE/ParE family toxin</fullName>
    </recommendedName>
</protein>
<dbReference type="Gene3D" id="3.30.2310.20">
    <property type="entry name" value="RelE-like"/>
    <property type="match status" value="1"/>
</dbReference>
<comment type="caution">
    <text evidence="1">The sequence shown here is derived from an EMBL/GenBank/DDBJ whole genome shotgun (WGS) entry which is preliminary data.</text>
</comment>
<evidence type="ECO:0000313" key="1">
    <source>
        <dbReference type="EMBL" id="PVW17346.1"/>
    </source>
</evidence>